<dbReference type="Proteomes" id="UP000034601">
    <property type="component" value="Unassembled WGS sequence"/>
</dbReference>
<reference evidence="1 2" key="1">
    <citation type="journal article" date="2015" name="Nature">
        <title>rRNA introns, odd ribosomes, and small enigmatic genomes across a large radiation of phyla.</title>
        <authorList>
            <person name="Brown C.T."/>
            <person name="Hug L.A."/>
            <person name="Thomas B.C."/>
            <person name="Sharon I."/>
            <person name="Castelle C.J."/>
            <person name="Singh A."/>
            <person name="Wilkins M.J."/>
            <person name="Williams K.H."/>
            <person name="Banfield J.F."/>
        </authorList>
    </citation>
    <scope>NUCLEOTIDE SEQUENCE [LARGE SCALE GENOMIC DNA]</scope>
</reference>
<sequence length="393" mass="44699">MIENSIEAQLTNPTHRAKDILRLAGRYLRPVFSALLLIQTLALPVCALAEVKNSSQEVSNEYLVDVIIHRSLPQQQAEDWVKDAVDNYLNRRFAESGTSKRFRTDQIIRDYDEKTGCSMPGAIQVYDRCEFNDGKIRVWLYQKDFRYGSILTGTSANPVSASVQTELPFTISVEQDGYFGQRVHGDQLLHEVGHVFGIPDYYEEDVNANLNLVAPVGIIPFARDVMHNNYQHHHFSDTSRNYIERVDQLPIGFGEPHWEIQFTPKQTILRITDDEDTPLNGVKVESFPQRTSFTSFNEQNLTKRTIPNIPSLTGYTDELGQFNLDPEAGPAVFLRVTYNDEARYAAITRSYLNHLYFQGYTDTALVSVVFSTLHVLGEGSNRYLTAPGIFVEF</sequence>
<dbReference type="SUPFAM" id="SSF55486">
    <property type="entry name" value="Metalloproteases ('zincins'), catalytic domain"/>
    <property type="match status" value="1"/>
</dbReference>
<accession>A0A0G0U3Z3</accession>
<name>A0A0G0U3Z3_9BACT</name>
<protein>
    <submittedName>
        <fullName evidence="1">Uncharacterized protein</fullName>
    </submittedName>
</protein>
<dbReference type="EMBL" id="LCAB01000001">
    <property type="protein sequence ID" value="KKR83808.1"/>
    <property type="molecule type" value="Genomic_DNA"/>
</dbReference>
<comment type="caution">
    <text evidence="1">The sequence shown here is derived from an EMBL/GenBank/DDBJ whole genome shotgun (WGS) entry which is preliminary data.</text>
</comment>
<organism evidence="1 2">
    <name type="scientific">Candidatus Daviesbacteria bacterium GW2011_GWA2_40_9</name>
    <dbReference type="NCBI Taxonomy" id="1618424"/>
    <lineage>
        <taxon>Bacteria</taxon>
        <taxon>Candidatus Daviesiibacteriota</taxon>
    </lineage>
</organism>
<dbReference type="AlphaFoldDB" id="A0A0G0U3Z3"/>
<proteinExistence type="predicted"/>
<gene>
    <name evidence="1" type="ORF">UU29_C0001G0028</name>
</gene>
<evidence type="ECO:0000313" key="1">
    <source>
        <dbReference type="EMBL" id="KKR83808.1"/>
    </source>
</evidence>
<evidence type="ECO:0000313" key="2">
    <source>
        <dbReference type="Proteomes" id="UP000034601"/>
    </source>
</evidence>